<feature type="transmembrane region" description="Helical" evidence="8">
    <location>
        <begin position="75"/>
        <end position="99"/>
    </location>
</feature>
<evidence type="ECO:0000256" key="5">
    <source>
        <dbReference type="ARBA" id="ARBA00022989"/>
    </source>
</evidence>
<keyword evidence="3" id="KW-0997">Cell inner membrane</keyword>
<evidence type="ECO:0000256" key="3">
    <source>
        <dbReference type="ARBA" id="ARBA00022519"/>
    </source>
</evidence>
<sequence>MIRILIETVAAYGVAVGFGILFNIKGKSLRVAGVGGSIGWFVYKITSIYMGFAPGAAFFAAGVSFSVYCEICARVYMIPATILSACALIVLVPGFGVYRSIYEFILEHYVTAGNVMTETLASAGALALSLVLVTSIFKNFHLAKFLKKFNITLKKKNI</sequence>
<accession>B6G0X7</accession>
<evidence type="ECO:0000256" key="7">
    <source>
        <dbReference type="ARBA" id="ARBA00034125"/>
    </source>
</evidence>
<dbReference type="AlphaFoldDB" id="B6G0X7"/>
<feature type="domain" description="Threonine/Serine exporter ThrE" evidence="9">
    <location>
        <begin position="8"/>
        <end position="136"/>
    </location>
</feature>
<dbReference type="InterPro" id="IPR024528">
    <property type="entry name" value="ThrE_2"/>
</dbReference>
<dbReference type="GO" id="GO:0015744">
    <property type="term" value="P:succinate transport"/>
    <property type="evidence" value="ECO:0007669"/>
    <property type="project" value="TreeGrafter"/>
</dbReference>
<comment type="similarity">
    <text evidence="7">Belongs to the ThrE exporter (TC 2.A.79) family.</text>
</comment>
<dbReference type="PANTHER" id="PTHR34390">
    <property type="entry name" value="UPF0442 PROTEIN YJJB-RELATED"/>
    <property type="match status" value="1"/>
</dbReference>
<evidence type="ECO:0000259" key="9">
    <source>
        <dbReference type="Pfam" id="PF12821"/>
    </source>
</evidence>
<gene>
    <name evidence="10" type="ORF">CLOHIR_01783</name>
</gene>
<reference evidence="10 11" key="2">
    <citation type="submission" date="2008-10" db="EMBL/GenBank/DDBJ databases">
        <title>Draft genome sequence of Clostridium hiranonis (DSM 13275).</title>
        <authorList>
            <person name="Sudarsanam P."/>
            <person name="Ley R."/>
            <person name="Guruge J."/>
            <person name="Turnbaugh P.J."/>
            <person name="Mahowald M."/>
            <person name="Liep D."/>
            <person name="Gordon J."/>
        </authorList>
    </citation>
    <scope>NUCLEOTIDE SEQUENCE [LARGE SCALE GENOMIC DNA]</scope>
    <source>
        <strain evidence="10 11">DSM 13275</strain>
    </source>
</reference>
<evidence type="ECO:0000256" key="1">
    <source>
        <dbReference type="ARBA" id="ARBA00004651"/>
    </source>
</evidence>
<keyword evidence="5 8" id="KW-1133">Transmembrane helix</keyword>
<evidence type="ECO:0000256" key="2">
    <source>
        <dbReference type="ARBA" id="ARBA00022475"/>
    </source>
</evidence>
<reference evidence="10 11" key="1">
    <citation type="submission" date="2008-09" db="EMBL/GenBank/DDBJ databases">
        <authorList>
            <person name="Fulton L."/>
            <person name="Clifton S."/>
            <person name="Fulton B."/>
            <person name="Xu J."/>
            <person name="Minx P."/>
            <person name="Pepin K.H."/>
            <person name="Johnson M."/>
            <person name="Thiruvilangam P."/>
            <person name="Bhonagiri V."/>
            <person name="Nash W.E."/>
            <person name="Mardis E.R."/>
            <person name="Wilson R.K."/>
        </authorList>
    </citation>
    <scope>NUCLEOTIDE SEQUENCE [LARGE SCALE GENOMIC DNA]</scope>
    <source>
        <strain evidence="10 11">DSM 13275</strain>
    </source>
</reference>
<dbReference type="STRING" id="500633.CLOHIR_01783"/>
<organism evidence="10 11">
    <name type="scientific">Peptacetobacter hiranonis (strain DSM 13275 / JCM 10541 / KCTC 15199 / TO-931)</name>
    <name type="common">Clostridium hiranonis</name>
    <dbReference type="NCBI Taxonomy" id="500633"/>
    <lineage>
        <taxon>Bacteria</taxon>
        <taxon>Bacillati</taxon>
        <taxon>Bacillota</taxon>
        <taxon>Clostridia</taxon>
        <taxon>Peptostreptococcales</taxon>
        <taxon>Peptostreptococcaceae</taxon>
        <taxon>Peptacetobacter</taxon>
    </lineage>
</organism>
<evidence type="ECO:0000256" key="6">
    <source>
        <dbReference type="ARBA" id="ARBA00023136"/>
    </source>
</evidence>
<evidence type="ECO:0000313" key="10">
    <source>
        <dbReference type="EMBL" id="EEA84552.1"/>
    </source>
</evidence>
<dbReference type="InterPro" id="IPR050539">
    <property type="entry name" value="ThrE_Dicarb/AminoAcid_Exp"/>
</dbReference>
<evidence type="ECO:0000256" key="4">
    <source>
        <dbReference type="ARBA" id="ARBA00022692"/>
    </source>
</evidence>
<keyword evidence="4 8" id="KW-0812">Transmembrane</keyword>
<dbReference type="OrthoDB" id="9810047at2"/>
<comment type="subcellular location">
    <subcellularLocation>
        <location evidence="1">Cell membrane</location>
        <topology evidence="1">Multi-pass membrane protein</topology>
    </subcellularLocation>
</comment>
<feature type="transmembrane region" description="Helical" evidence="8">
    <location>
        <begin position="46"/>
        <end position="68"/>
    </location>
</feature>
<name>B6G0X7_PEPHT</name>
<dbReference type="Pfam" id="PF12821">
    <property type="entry name" value="ThrE_2"/>
    <property type="match status" value="1"/>
</dbReference>
<dbReference type="GO" id="GO:0005886">
    <property type="term" value="C:plasma membrane"/>
    <property type="evidence" value="ECO:0007669"/>
    <property type="project" value="UniProtKB-SubCell"/>
</dbReference>
<feature type="transmembrane region" description="Helical" evidence="8">
    <location>
        <begin position="119"/>
        <end position="137"/>
    </location>
</feature>
<keyword evidence="6 8" id="KW-0472">Membrane</keyword>
<dbReference type="HOGENOM" id="CLU_117642_0_2_9"/>
<comment type="caution">
    <text evidence="10">The sequence shown here is derived from an EMBL/GenBank/DDBJ whole genome shotgun (WGS) entry which is preliminary data.</text>
</comment>
<dbReference type="RefSeq" id="WP_006440645.1">
    <property type="nucleotide sequence ID" value="NZ_DS995358.1"/>
</dbReference>
<dbReference type="eggNOG" id="COG3610">
    <property type="taxonomic scope" value="Bacteria"/>
</dbReference>
<protein>
    <recommendedName>
        <fullName evidence="9">Threonine/Serine exporter ThrE domain-containing protein</fullName>
    </recommendedName>
</protein>
<keyword evidence="2" id="KW-1003">Cell membrane</keyword>
<dbReference type="EMBL" id="ABWP01000070">
    <property type="protein sequence ID" value="EEA84552.1"/>
    <property type="molecule type" value="Genomic_DNA"/>
</dbReference>
<evidence type="ECO:0000313" key="11">
    <source>
        <dbReference type="Proteomes" id="UP000003178"/>
    </source>
</evidence>
<dbReference type="Proteomes" id="UP000003178">
    <property type="component" value="Unassembled WGS sequence"/>
</dbReference>
<proteinExistence type="inferred from homology"/>
<evidence type="ECO:0000256" key="8">
    <source>
        <dbReference type="SAM" id="Phobius"/>
    </source>
</evidence>
<feature type="transmembrane region" description="Helical" evidence="8">
    <location>
        <begin position="9"/>
        <end position="26"/>
    </location>
</feature>
<keyword evidence="11" id="KW-1185">Reference proteome</keyword>
<dbReference type="PANTHER" id="PTHR34390:SF1">
    <property type="entry name" value="SUCCINATE TRANSPORTER SUBUNIT YJJB-RELATED"/>
    <property type="match status" value="1"/>
</dbReference>